<dbReference type="VEuPathDB" id="TrichDB:TRFO_24091"/>
<keyword evidence="3" id="KW-0862">Zinc</keyword>
<sequence length="288" mass="32894">MLETESKYHRKNIIVSLAPKHGCELSEIRTPTSPKPSSLCNSTKSNSKIMPIHPFFFKDLNVKVFVQNNVAGALISKNLQILGAKIISSPSQIPDVIIVDQCPEVLKGNDYEKKTARYGYSRMTKIPKIISCSQIPWIFGNTVQTFNEFGNIINFHQIQPKVAPKNSVSDSNNIIISDAHHKFRPIQGHFRVSNLDLKAVPKHYLFSPYTPVPENPQEFIELTEKHRKMAQRRPFDDPNPWAPGYCEICNKNFTDAGEHRRSQMHREKVQQPDLFVALDAMIKEINFL</sequence>
<dbReference type="OrthoDB" id="21380at2759"/>
<accession>A0A1J4K9U1</accession>
<dbReference type="EMBL" id="MLAK01000690">
    <property type="protein sequence ID" value="OHT07672.1"/>
    <property type="molecule type" value="Genomic_DNA"/>
</dbReference>
<protein>
    <recommendedName>
        <fullName evidence="5">DBF4-type domain-containing protein</fullName>
    </recommendedName>
</protein>
<gene>
    <name evidence="6" type="ORF">TRFO_24091</name>
</gene>
<evidence type="ECO:0000256" key="4">
    <source>
        <dbReference type="PROSITE-ProRule" id="PRU00600"/>
    </source>
</evidence>
<keyword evidence="2 4" id="KW-0863">Zinc-finger</keyword>
<proteinExistence type="predicted"/>
<evidence type="ECO:0000313" key="6">
    <source>
        <dbReference type="EMBL" id="OHT07672.1"/>
    </source>
</evidence>
<comment type="caution">
    <text evidence="6">The sequence shown here is derived from an EMBL/GenBank/DDBJ whole genome shotgun (WGS) entry which is preliminary data.</text>
</comment>
<dbReference type="Gene3D" id="6.10.250.3410">
    <property type="entry name" value="DBF zinc finger"/>
    <property type="match status" value="1"/>
</dbReference>
<reference evidence="6" key="1">
    <citation type="submission" date="2016-10" db="EMBL/GenBank/DDBJ databases">
        <authorList>
            <person name="Benchimol M."/>
            <person name="Almeida L.G."/>
            <person name="Vasconcelos A.T."/>
            <person name="Perreira-Neves A."/>
            <person name="Rosa I.A."/>
            <person name="Tasca T."/>
            <person name="Bogo M.R."/>
            <person name="de Souza W."/>
        </authorList>
    </citation>
    <scope>NUCLEOTIDE SEQUENCE [LARGE SCALE GENOMIC DNA]</scope>
    <source>
        <strain evidence="6">K</strain>
    </source>
</reference>
<dbReference type="Proteomes" id="UP000179807">
    <property type="component" value="Unassembled WGS sequence"/>
</dbReference>
<dbReference type="InterPro" id="IPR038545">
    <property type="entry name" value="Znf_DBF_sf"/>
</dbReference>
<dbReference type="GO" id="GO:0003676">
    <property type="term" value="F:nucleic acid binding"/>
    <property type="evidence" value="ECO:0007669"/>
    <property type="project" value="InterPro"/>
</dbReference>
<feature type="domain" description="DBF4-type" evidence="5">
    <location>
        <begin position="239"/>
        <end position="288"/>
    </location>
</feature>
<evidence type="ECO:0000256" key="1">
    <source>
        <dbReference type="ARBA" id="ARBA00022723"/>
    </source>
</evidence>
<dbReference type="AlphaFoldDB" id="A0A1J4K9U1"/>
<organism evidence="6 7">
    <name type="scientific">Tritrichomonas foetus</name>
    <dbReference type="NCBI Taxonomy" id="1144522"/>
    <lineage>
        <taxon>Eukaryota</taxon>
        <taxon>Metamonada</taxon>
        <taxon>Parabasalia</taxon>
        <taxon>Tritrichomonadida</taxon>
        <taxon>Tritrichomonadidae</taxon>
        <taxon>Tritrichomonas</taxon>
    </lineage>
</organism>
<name>A0A1J4K9U1_9EUKA</name>
<dbReference type="GeneID" id="94838256"/>
<keyword evidence="1" id="KW-0479">Metal-binding</keyword>
<evidence type="ECO:0000256" key="3">
    <source>
        <dbReference type="ARBA" id="ARBA00022833"/>
    </source>
</evidence>
<dbReference type="InterPro" id="IPR006572">
    <property type="entry name" value="Znf_DBF"/>
</dbReference>
<evidence type="ECO:0000259" key="5">
    <source>
        <dbReference type="PROSITE" id="PS51265"/>
    </source>
</evidence>
<keyword evidence="7" id="KW-1185">Reference proteome</keyword>
<evidence type="ECO:0000313" key="7">
    <source>
        <dbReference type="Proteomes" id="UP000179807"/>
    </source>
</evidence>
<dbReference type="GO" id="GO:0008270">
    <property type="term" value="F:zinc ion binding"/>
    <property type="evidence" value="ECO:0007669"/>
    <property type="project" value="UniProtKB-KW"/>
</dbReference>
<dbReference type="Pfam" id="PF07535">
    <property type="entry name" value="zf-DBF"/>
    <property type="match status" value="1"/>
</dbReference>
<evidence type="ECO:0000256" key="2">
    <source>
        <dbReference type="ARBA" id="ARBA00022771"/>
    </source>
</evidence>
<dbReference type="RefSeq" id="XP_068360808.1">
    <property type="nucleotide sequence ID" value="XM_068503552.1"/>
</dbReference>
<dbReference type="PROSITE" id="PS51265">
    <property type="entry name" value="ZF_DBF4"/>
    <property type="match status" value="1"/>
</dbReference>
<dbReference type="SMART" id="SM00586">
    <property type="entry name" value="ZnF_DBF"/>
    <property type="match status" value="1"/>
</dbReference>